<evidence type="ECO:0000313" key="1">
    <source>
        <dbReference type="EMBL" id="KHN41423.1"/>
    </source>
</evidence>
<dbReference type="AlphaFoldDB" id="A0A0B2S9N4"/>
<accession>A0A0B2S9N4</accession>
<protein>
    <submittedName>
        <fullName evidence="1">Uncharacterized protein</fullName>
    </submittedName>
</protein>
<organism evidence="1">
    <name type="scientific">Glycine soja</name>
    <name type="common">Wild soybean</name>
    <dbReference type="NCBI Taxonomy" id="3848"/>
    <lineage>
        <taxon>Eukaryota</taxon>
        <taxon>Viridiplantae</taxon>
        <taxon>Streptophyta</taxon>
        <taxon>Embryophyta</taxon>
        <taxon>Tracheophyta</taxon>
        <taxon>Spermatophyta</taxon>
        <taxon>Magnoliopsida</taxon>
        <taxon>eudicotyledons</taxon>
        <taxon>Gunneridae</taxon>
        <taxon>Pentapetalae</taxon>
        <taxon>rosids</taxon>
        <taxon>fabids</taxon>
        <taxon>Fabales</taxon>
        <taxon>Fabaceae</taxon>
        <taxon>Papilionoideae</taxon>
        <taxon>50 kb inversion clade</taxon>
        <taxon>NPAAA clade</taxon>
        <taxon>indigoferoid/millettioid clade</taxon>
        <taxon>Phaseoleae</taxon>
        <taxon>Glycine</taxon>
        <taxon>Glycine subgen. Soja</taxon>
    </lineage>
</organism>
<sequence length="54" mass="5988">MILMVVFGGDFDDDGAKATDEDFLHLHFTVAGVKISALALRRHHRGHWPDAGQD</sequence>
<proteinExistence type="predicted"/>
<gene>
    <name evidence="1" type="ORF">glysoja_043402</name>
</gene>
<dbReference type="Proteomes" id="UP000053555">
    <property type="component" value="Unassembled WGS sequence"/>
</dbReference>
<dbReference type="EMBL" id="KN645132">
    <property type="protein sequence ID" value="KHN41423.1"/>
    <property type="molecule type" value="Genomic_DNA"/>
</dbReference>
<reference evidence="1" key="1">
    <citation type="submission" date="2014-07" db="EMBL/GenBank/DDBJ databases">
        <title>Identification of a novel salt tolerance gene in wild soybean by whole-genome sequencing.</title>
        <authorList>
            <person name="Lam H.-M."/>
            <person name="Qi X."/>
            <person name="Li M.-W."/>
            <person name="Liu X."/>
            <person name="Xie M."/>
            <person name="Ni M."/>
            <person name="Xu X."/>
        </authorList>
    </citation>
    <scope>NUCLEOTIDE SEQUENCE [LARGE SCALE GENOMIC DNA]</scope>
    <source>
        <tissue evidence="1">Root</tissue>
    </source>
</reference>
<name>A0A0B2S9N4_GLYSO</name>